<sequence>MTVNFIRISEFGTKMKNAVWATFYHKRSTDEELRQGNPLRVGIVVGSGSRRTFRYYQYRTPIHEDVSKTICTVYFKVNRICENNLDKIIWRLAANAEEN</sequence>
<reference evidence="1 2" key="1">
    <citation type="journal article" date="2024" name="Ann. Entomol. Soc. Am.">
        <title>Genomic analyses of the southern and eastern yellowjacket wasps (Hymenoptera: Vespidae) reveal evolutionary signatures of social life.</title>
        <authorList>
            <person name="Catto M.A."/>
            <person name="Caine P.B."/>
            <person name="Orr S.E."/>
            <person name="Hunt B.G."/>
            <person name="Goodisman M.A.D."/>
        </authorList>
    </citation>
    <scope>NUCLEOTIDE SEQUENCE [LARGE SCALE GENOMIC DNA]</scope>
    <source>
        <strain evidence="1">233</strain>
        <tissue evidence="1">Head and thorax</tissue>
    </source>
</reference>
<comment type="caution">
    <text evidence="1">The sequence shown here is derived from an EMBL/GenBank/DDBJ whole genome shotgun (WGS) entry which is preliminary data.</text>
</comment>
<accession>A0ABD2BXU1</accession>
<gene>
    <name evidence="1" type="ORF">V1478_001687</name>
</gene>
<name>A0ABD2BXU1_VESSQ</name>
<dbReference type="AlphaFoldDB" id="A0ABD2BXU1"/>
<organism evidence="1 2">
    <name type="scientific">Vespula squamosa</name>
    <name type="common">Southern yellow jacket</name>
    <name type="synonym">Wasp</name>
    <dbReference type="NCBI Taxonomy" id="30214"/>
    <lineage>
        <taxon>Eukaryota</taxon>
        <taxon>Metazoa</taxon>
        <taxon>Ecdysozoa</taxon>
        <taxon>Arthropoda</taxon>
        <taxon>Hexapoda</taxon>
        <taxon>Insecta</taxon>
        <taxon>Pterygota</taxon>
        <taxon>Neoptera</taxon>
        <taxon>Endopterygota</taxon>
        <taxon>Hymenoptera</taxon>
        <taxon>Apocrita</taxon>
        <taxon>Aculeata</taxon>
        <taxon>Vespoidea</taxon>
        <taxon>Vespidae</taxon>
        <taxon>Vespinae</taxon>
        <taxon>Vespula</taxon>
    </lineage>
</organism>
<evidence type="ECO:0000313" key="1">
    <source>
        <dbReference type="EMBL" id="KAL2737601.1"/>
    </source>
</evidence>
<protein>
    <submittedName>
        <fullName evidence="1">Uncharacterized protein</fullName>
    </submittedName>
</protein>
<evidence type="ECO:0000313" key="2">
    <source>
        <dbReference type="Proteomes" id="UP001607302"/>
    </source>
</evidence>
<proteinExistence type="predicted"/>
<dbReference type="EMBL" id="JAUDFV010000027">
    <property type="protein sequence ID" value="KAL2737601.1"/>
    <property type="molecule type" value="Genomic_DNA"/>
</dbReference>
<keyword evidence="2" id="KW-1185">Reference proteome</keyword>
<dbReference type="Proteomes" id="UP001607302">
    <property type="component" value="Unassembled WGS sequence"/>
</dbReference>